<dbReference type="InterPro" id="IPR053134">
    <property type="entry name" value="RNA-dir_DNA_polymerase"/>
</dbReference>
<protein>
    <recommendedName>
        <fullName evidence="8">Reverse transcriptase domain-containing protein</fullName>
    </recommendedName>
</protein>
<dbReference type="PANTHER" id="PTHR24559:SF431">
    <property type="entry name" value="RNA-DIRECTED DNA POLYMERASE HOMOLOG"/>
    <property type="match status" value="1"/>
</dbReference>
<keyword evidence="4" id="KW-0540">Nuclease</keyword>
<proteinExistence type="predicted"/>
<dbReference type="InterPro" id="IPR000477">
    <property type="entry name" value="RT_dom"/>
</dbReference>
<dbReference type="GO" id="GO:0008233">
    <property type="term" value="F:peptidase activity"/>
    <property type="evidence" value="ECO:0007669"/>
    <property type="project" value="UniProtKB-KW"/>
</dbReference>
<reference evidence="9 10" key="1">
    <citation type="journal article" date="2021" name="Nat. Plants">
        <title>The Taxus genome provides insights into paclitaxel biosynthesis.</title>
        <authorList>
            <person name="Xiong X."/>
            <person name="Gou J."/>
            <person name="Liao Q."/>
            <person name="Li Y."/>
            <person name="Zhou Q."/>
            <person name="Bi G."/>
            <person name="Li C."/>
            <person name="Du R."/>
            <person name="Wang X."/>
            <person name="Sun T."/>
            <person name="Guo L."/>
            <person name="Liang H."/>
            <person name="Lu P."/>
            <person name="Wu Y."/>
            <person name="Zhang Z."/>
            <person name="Ro D.K."/>
            <person name="Shang Y."/>
            <person name="Huang S."/>
            <person name="Yan J."/>
        </authorList>
    </citation>
    <scope>NUCLEOTIDE SEQUENCE [LARGE SCALE GENOMIC DNA]</scope>
    <source>
        <strain evidence="9">Ta-2019</strain>
    </source>
</reference>
<gene>
    <name evidence="9" type="ORF">KI387_037813</name>
</gene>
<keyword evidence="2" id="KW-0808">Transferase</keyword>
<keyword evidence="6" id="KW-0378">Hydrolase</keyword>
<dbReference type="GO" id="GO:0006508">
    <property type="term" value="P:proteolysis"/>
    <property type="evidence" value="ECO:0007669"/>
    <property type="project" value="UniProtKB-KW"/>
</dbReference>
<dbReference type="GO" id="GO:0003964">
    <property type="term" value="F:RNA-directed DNA polymerase activity"/>
    <property type="evidence" value="ECO:0007669"/>
    <property type="project" value="UniProtKB-KW"/>
</dbReference>
<evidence type="ECO:0000256" key="1">
    <source>
        <dbReference type="ARBA" id="ARBA00022670"/>
    </source>
</evidence>
<dbReference type="PANTHER" id="PTHR24559">
    <property type="entry name" value="TRANSPOSON TY3-I GAG-POL POLYPROTEIN"/>
    <property type="match status" value="1"/>
</dbReference>
<keyword evidence="1" id="KW-0645">Protease</keyword>
<dbReference type="Gene3D" id="3.10.10.10">
    <property type="entry name" value="HIV Type 1 Reverse Transcriptase, subunit A, domain 1"/>
    <property type="match status" value="1"/>
</dbReference>
<name>A0AA38FSP3_TAXCH</name>
<dbReference type="Proteomes" id="UP000824469">
    <property type="component" value="Unassembled WGS sequence"/>
</dbReference>
<keyword evidence="5" id="KW-0255">Endonuclease</keyword>
<comment type="caution">
    <text evidence="9">The sequence shown here is derived from an EMBL/GenBank/DDBJ whole genome shotgun (WGS) entry which is preliminary data.</text>
</comment>
<dbReference type="InterPro" id="IPR043502">
    <property type="entry name" value="DNA/RNA_pol_sf"/>
</dbReference>
<organism evidence="9 10">
    <name type="scientific">Taxus chinensis</name>
    <name type="common">Chinese yew</name>
    <name type="synonym">Taxus wallichiana var. chinensis</name>
    <dbReference type="NCBI Taxonomy" id="29808"/>
    <lineage>
        <taxon>Eukaryota</taxon>
        <taxon>Viridiplantae</taxon>
        <taxon>Streptophyta</taxon>
        <taxon>Embryophyta</taxon>
        <taxon>Tracheophyta</taxon>
        <taxon>Spermatophyta</taxon>
        <taxon>Pinopsida</taxon>
        <taxon>Pinidae</taxon>
        <taxon>Conifers II</taxon>
        <taxon>Cupressales</taxon>
        <taxon>Taxaceae</taxon>
        <taxon>Taxus</taxon>
    </lineage>
</organism>
<dbReference type="FunFam" id="3.10.10.10:FF:000007">
    <property type="entry name" value="Retrovirus-related Pol polyprotein from transposon 17.6-like Protein"/>
    <property type="match status" value="1"/>
</dbReference>
<feature type="non-terminal residue" evidence="9">
    <location>
        <position position="132"/>
    </location>
</feature>
<dbReference type="GO" id="GO:0004519">
    <property type="term" value="F:endonuclease activity"/>
    <property type="evidence" value="ECO:0007669"/>
    <property type="project" value="UniProtKB-KW"/>
</dbReference>
<dbReference type="Gene3D" id="3.30.70.270">
    <property type="match status" value="1"/>
</dbReference>
<sequence>MIVDSTAGYEILSLMDGFSGYNQIKIAEEDQHKTAFITPWGTFCYQVMPFGLKNARATYQRAMTVIFHDMIHDIMEDYVDDILGKSKTREEHPIILRRIFERLREYKVRLNPKKCVFGVLSGKLLGFIVSRR</sequence>
<dbReference type="InterPro" id="IPR043128">
    <property type="entry name" value="Rev_trsase/Diguanyl_cyclase"/>
</dbReference>
<dbReference type="SUPFAM" id="SSF56672">
    <property type="entry name" value="DNA/RNA polymerases"/>
    <property type="match status" value="1"/>
</dbReference>
<feature type="domain" description="Reverse transcriptase" evidence="8">
    <location>
        <begin position="3"/>
        <end position="129"/>
    </location>
</feature>
<evidence type="ECO:0000259" key="8">
    <source>
        <dbReference type="Pfam" id="PF00078"/>
    </source>
</evidence>
<dbReference type="AlphaFoldDB" id="A0AA38FSP3"/>
<evidence type="ECO:0000256" key="3">
    <source>
        <dbReference type="ARBA" id="ARBA00022695"/>
    </source>
</evidence>
<evidence type="ECO:0000313" key="9">
    <source>
        <dbReference type="EMBL" id="KAH9309902.1"/>
    </source>
</evidence>
<evidence type="ECO:0000256" key="2">
    <source>
        <dbReference type="ARBA" id="ARBA00022679"/>
    </source>
</evidence>
<evidence type="ECO:0000256" key="7">
    <source>
        <dbReference type="ARBA" id="ARBA00022918"/>
    </source>
</evidence>
<dbReference type="Pfam" id="PF00078">
    <property type="entry name" value="RVT_1"/>
    <property type="match status" value="1"/>
</dbReference>
<dbReference type="CDD" id="cd01647">
    <property type="entry name" value="RT_LTR"/>
    <property type="match status" value="1"/>
</dbReference>
<dbReference type="EMBL" id="JAHRHJ020000007">
    <property type="protein sequence ID" value="KAH9309902.1"/>
    <property type="molecule type" value="Genomic_DNA"/>
</dbReference>
<evidence type="ECO:0000313" key="10">
    <source>
        <dbReference type="Proteomes" id="UP000824469"/>
    </source>
</evidence>
<evidence type="ECO:0000256" key="4">
    <source>
        <dbReference type="ARBA" id="ARBA00022722"/>
    </source>
</evidence>
<evidence type="ECO:0000256" key="5">
    <source>
        <dbReference type="ARBA" id="ARBA00022759"/>
    </source>
</evidence>
<accession>A0AA38FSP3</accession>
<evidence type="ECO:0000256" key="6">
    <source>
        <dbReference type="ARBA" id="ARBA00022801"/>
    </source>
</evidence>
<keyword evidence="3" id="KW-0548">Nucleotidyltransferase</keyword>
<keyword evidence="10" id="KW-1185">Reference proteome</keyword>
<keyword evidence="7" id="KW-0695">RNA-directed DNA polymerase</keyword>